<dbReference type="VEuPathDB" id="MicrosporidiaDB:ECANGB1_1174"/>
<protein>
    <recommendedName>
        <fullName evidence="2">L-type lectin-like domain-containing protein</fullName>
    </recommendedName>
</protein>
<proteinExistence type="predicted"/>
<dbReference type="InterPro" id="IPR013320">
    <property type="entry name" value="ConA-like_dom_sf"/>
</dbReference>
<dbReference type="Pfam" id="PF03388">
    <property type="entry name" value="Lectin_leg-like"/>
    <property type="match status" value="1"/>
</dbReference>
<dbReference type="Gene3D" id="2.60.120.200">
    <property type="match status" value="1"/>
</dbReference>
<evidence type="ECO:0000256" key="1">
    <source>
        <dbReference type="SAM" id="Phobius"/>
    </source>
</evidence>
<organism evidence="3 4">
    <name type="scientific">Enterospora canceri</name>
    <dbReference type="NCBI Taxonomy" id="1081671"/>
    <lineage>
        <taxon>Eukaryota</taxon>
        <taxon>Fungi</taxon>
        <taxon>Fungi incertae sedis</taxon>
        <taxon>Microsporidia</taxon>
        <taxon>Enterocytozoonidae</taxon>
        <taxon>Enterospora</taxon>
    </lineage>
</organism>
<dbReference type="AlphaFoldDB" id="A0A1Y1S6N3"/>
<accession>A0A1Y1S6N3</accession>
<dbReference type="SUPFAM" id="SSF49899">
    <property type="entry name" value="Concanavalin A-like lectins/glucanases"/>
    <property type="match status" value="1"/>
</dbReference>
<evidence type="ECO:0000313" key="3">
    <source>
        <dbReference type="EMBL" id="ORD94085.1"/>
    </source>
</evidence>
<keyword evidence="1" id="KW-1133">Transmembrane helix</keyword>
<gene>
    <name evidence="3" type="ORF">ECANGB1_1174</name>
</gene>
<evidence type="ECO:0000259" key="2">
    <source>
        <dbReference type="Pfam" id="PF03388"/>
    </source>
</evidence>
<reference evidence="3 4" key="1">
    <citation type="journal article" date="2017" name="Environ. Microbiol.">
        <title>Decay of the glycolytic pathway and adaptation to intranuclear parasitism within Enterocytozoonidae microsporidia.</title>
        <authorList>
            <person name="Wiredu Boakye D."/>
            <person name="Jaroenlak P."/>
            <person name="Prachumwat A."/>
            <person name="Williams T.A."/>
            <person name="Bateman K.S."/>
            <person name="Itsathitphaisarn O."/>
            <person name="Sritunyalucksana K."/>
            <person name="Paszkiewicz K.H."/>
            <person name="Moore K.A."/>
            <person name="Stentiford G.D."/>
            <person name="Williams B.A."/>
        </authorList>
    </citation>
    <scope>NUCLEOTIDE SEQUENCE [LARGE SCALE GENOMIC DNA]</scope>
    <source>
        <strain evidence="3 4">GB1</strain>
    </source>
</reference>
<dbReference type="Proteomes" id="UP000192639">
    <property type="component" value="Unassembled WGS sequence"/>
</dbReference>
<sequence>MNIFPNILLLTNGVDCKAAGAYRAMNRITLIEPFVNENGKNDTFVYDGDYVVSCKGYSNFIQLGYYTSQSNGIVQTREPFKKKNFKFEIYFTLDSVQKGGNGFGFWVSSKLTSGGFYGRNKDYKGYGVCVSTKGTPYVQFMNSNNQRSKKITLKDPTGSHVIIFENQHPNLRVLYKSSKSNKKELLWAGSTNVEPTFVLGASAHTGGSQTVLRVFSLFGSAMRGIEETFVPSEQQKSSPVVMILGIISICVLIYYLYTKQNKPRELTN</sequence>
<keyword evidence="4" id="KW-1185">Reference proteome</keyword>
<feature type="domain" description="L-type lectin-like" evidence="2">
    <location>
        <begin position="29"/>
        <end position="147"/>
    </location>
</feature>
<comment type="caution">
    <text evidence="3">The sequence shown here is derived from an EMBL/GenBank/DDBJ whole genome shotgun (WGS) entry which is preliminary data.</text>
</comment>
<dbReference type="EMBL" id="LWDP01000033">
    <property type="protein sequence ID" value="ORD94085.1"/>
    <property type="molecule type" value="Genomic_DNA"/>
</dbReference>
<feature type="transmembrane region" description="Helical" evidence="1">
    <location>
        <begin position="240"/>
        <end position="257"/>
    </location>
</feature>
<keyword evidence="1" id="KW-0472">Membrane</keyword>
<name>A0A1Y1S6N3_9MICR</name>
<dbReference type="InterPro" id="IPR005052">
    <property type="entry name" value="Lectin_leg"/>
</dbReference>
<dbReference type="GO" id="GO:0016020">
    <property type="term" value="C:membrane"/>
    <property type="evidence" value="ECO:0007669"/>
    <property type="project" value="InterPro"/>
</dbReference>
<dbReference type="OrthoDB" id="2194191at2759"/>
<evidence type="ECO:0000313" key="4">
    <source>
        <dbReference type="Proteomes" id="UP000192639"/>
    </source>
</evidence>
<keyword evidence="1" id="KW-0812">Transmembrane</keyword>